<protein>
    <submittedName>
        <fullName evidence="2">5-methylcytosine-specific restriction endonuclease McrA</fullName>
    </submittedName>
</protein>
<evidence type="ECO:0000259" key="1">
    <source>
        <dbReference type="SMART" id="SM00507"/>
    </source>
</evidence>
<dbReference type="InterPro" id="IPR003615">
    <property type="entry name" value="HNH_nuc"/>
</dbReference>
<gene>
    <name evidence="2" type="ORF">J2W95_002389</name>
</gene>
<keyword evidence="3" id="KW-1185">Reference proteome</keyword>
<evidence type="ECO:0000313" key="3">
    <source>
        <dbReference type="Proteomes" id="UP001261871"/>
    </source>
</evidence>
<organism evidence="2 3">
    <name type="scientific">Flavobacterium granuli</name>
    <dbReference type="NCBI Taxonomy" id="280093"/>
    <lineage>
        <taxon>Bacteria</taxon>
        <taxon>Pseudomonadati</taxon>
        <taxon>Bacteroidota</taxon>
        <taxon>Flavobacteriia</taxon>
        <taxon>Flavobacteriales</taxon>
        <taxon>Flavobacteriaceae</taxon>
        <taxon>Flavobacterium</taxon>
    </lineage>
</organism>
<keyword evidence="2" id="KW-0540">Nuclease</keyword>
<comment type="caution">
    <text evidence="2">The sequence shown here is derived from an EMBL/GenBank/DDBJ whole genome shotgun (WGS) entry which is preliminary data.</text>
</comment>
<keyword evidence="2" id="KW-0255">Endonuclease</keyword>
<dbReference type="Proteomes" id="UP001261871">
    <property type="component" value="Unassembled WGS sequence"/>
</dbReference>
<accession>A0ABU1S3R9</accession>
<keyword evidence="2" id="KW-0378">Hydrolase</keyword>
<dbReference type="RefSeq" id="WP_310007191.1">
    <property type="nucleotide sequence ID" value="NZ_JAVDTX010000005.1"/>
</dbReference>
<evidence type="ECO:0000313" key="2">
    <source>
        <dbReference type="EMBL" id="MDR6845679.1"/>
    </source>
</evidence>
<dbReference type="EMBL" id="JAVDTX010000005">
    <property type="protein sequence ID" value="MDR6845679.1"/>
    <property type="molecule type" value="Genomic_DNA"/>
</dbReference>
<feature type="domain" description="HNH nuclease" evidence="1">
    <location>
        <begin position="48"/>
        <end position="113"/>
    </location>
</feature>
<name>A0ABU1S3R9_9FLAO</name>
<reference evidence="2 3" key="1">
    <citation type="submission" date="2023-07" db="EMBL/GenBank/DDBJ databases">
        <title>Sorghum-associated microbial communities from plants grown in Nebraska, USA.</title>
        <authorList>
            <person name="Schachtman D."/>
        </authorList>
    </citation>
    <scope>NUCLEOTIDE SEQUENCE [LARGE SCALE GENOMIC DNA]</scope>
    <source>
        <strain evidence="2 3">BE124</strain>
    </source>
</reference>
<sequence>MIKIERTPAPEFLKDPAGRWCQETDRAIEHYRSGAEGSFEFKLYNDVRVKDALKEIFVKCAYCESSYGAVYDGDVEHFRPKGRVKEKIPATPGYYWLANSWENLFLACQHCNQRRRHILYGDTQENGYGKLDQFPLDPEELRLQNPHSVLEDEEEARLLIDPCTDDPREHFEYENTEAVIIPLTPKGRTSMQVYVLQRPYLVKERKIQMLRLFGQMECVSRELGRLNRDSTDNGQQDIFEKEFQRLMEYADAKAVYAGMCRFFIGKFLKDNDLL</sequence>
<dbReference type="GO" id="GO:0004519">
    <property type="term" value="F:endonuclease activity"/>
    <property type="evidence" value="ECO:0007669"/>
    <property type="project" value="UniProtKB-KW"/>
</dbReference>
<proteinExistence type="predicted"/>
<dbReference type="CDD" id="cd00085">
    <property type="entry name" value="HNHc"/>
    <property type="match status" value="1"/>
</dbReference>
<dbReference type="SMART" id="SM00507">
    <property type="entry name" value="HNHc"/>
    <property type="match status" value="1"/>
</dbReference>
<dbReference type="Gene3D" id="1.10.30.50">
    <property type="match status" value="1"/>
</dbReference>